<protein>
    <submittedName>
        <fullName evidence="2">Uncharacterized protein</fullName>
    </submittedName>
</protein>
<organism evidence="2 3">
    <name type="scientific">Dunaliella salina</name>
    <name type="common">Green alga</name>
    <name type="synonym">Protococcus salinus</name>
    <dbReference type="NCBI Taxonomy" id="3046"/>
    <lineage>
        <taxon>Eukaryota</taxon>
        <taxon>Viridiplantae</taxon>
        <taxon>Chlorophyta</taxon>
        <taxon>core chlorophytes</taxon>
        <taxon>Chlorophyceae</taxon>
        <taxon>CS clade</taxon>
        <taxon>Chlamydomonadales</taxon>
        <taxon>Dunaliellaceae</taxon>
        <taxon>Dunaliella</taxon>
    </lineage>
</organism>
<reference evidence="2" key="1">
    <citation type="submission" date="2017-08" db="EMBL/GenBank/DDBJ databases">
        <authorList>
            <person name="Polle J.E."/>
            <person name="Barry K."/>
            <person name="Cushman J."/>
            <person name="Schmutz J."/>
            <person name="Tran D."/>
            <person name="Hathwaick L.T."/>
            <person name="Yim W.C."/>
            <person name="Jenkins J."/>
            <person name="Mckie-Krisberg Z.M."/>
            <person name="Prochnik S."/>
            <person name="Lindquist E."/>
            <person name="Dockter R.B."/>
            <person name="Adam C."/>
            <person name="Molina H."/>
            <person name="Bunkerborg J."/>
            <person name="Jin E."/>
            <person name="Buchheim M."/>
            <person name="Magnuson J."/>
        </authorList>
    </citation>
    <scope>NUCLEOTIDE SEQUENCE</scope>
    <source>
        <strain evidence="2">CCAP 19/18</strain>
    </source>
</reference>
<evidence type="ECO:0000313" key="3">
    <source>
        <dbReference type="Proteomes" id="UP000815325"/>
    </source>
</evidence>
<feature type="compositionally biased region" description="Low complexity" evidence="1">
    <location>
        <begin position="90"/>
        <end position="134"/>
    </location>
</feature>
<feature type="region of interest" description="Disordered" evidence="1">
    <location>
        <begin position="41"/>
        <end position="197"/>
    </location>
</feature>
<evidence type="ECO:0000313" key="2">
    <source>
        <dbReference type="EMBL" id="KAF5825683.1"/>
    </source>
</evidence>
<feature type="non-terminal residue" evidence="2">
    <location>
        <position position="1"/>
    </location>
</feature>
<proteinExistence type="predicted"/>
<gene>
    <name evidence="2" type="ORF">DUNSADRAFT_7599</name>
</gene>
<dbReference type="Proteomes" id="UP000815325">
    <property type="component" value="Unassembled WGS sequence"/>
</dbReference>
<sequence length="197" mass="19283">SVTPQSLTCVRVACMHMLCGLVMMEDAHEALAAERERLRAQEEAKAAQAETEGAAKQGAAGAEPMQVDGAQATPEQQGQHKAPAQPQPPAAAAAAAAAGADGATTAPNALSQSPSAAASTPGASETKAATASASAPPPTAAPAAAAGTAAGGEEAQPAGSKPEHARVSSVSEKKAGAAHEGELSEGLRGKLATMFFK</sequence>
<feature type="compositionally biased region" description="Basic and acidic residues" evidence="1">
    <location>
        <begin position="161"/>
        <end position="188"/>
    </location>
</feature>
<feature type="compositionally biased region" description="Low complexity" evidence="1">
    <location>
        <begin position="141"/>
        <end position="160"/>
    </location>
</feature>
<feature type="compositionally biased region" description="Low complexity" evidence="1">
    <location>
        <begin position="46"/>
        <end position="63"/>
    </location>
</feature>
<evidence type="ECO:0000256" key="1">
    <source>
        <dbReference type="SAM" id="MobiDB-lite"/>
    </source>
</evidence>
<name>A0ABQ7FTZ5_DUNSA</name>
<comment type="caution">
    <text evidence="2">The sequence shown here is derived from an EMBL/GenBank/DDBJ whole genome shotgun (WGS) entry which is preliminary data.</text>
</comment>
<accession>A0ABQ7FTZ5</accession>
<dbReference type="EMBL" id="MU072210">
    <property type="protein sequence ID" value="KAF5825683.1"/>
    <property type="molecule type" value="Genomic_DNA"/>
</dbReference>
<keyword evidence="3" id="KW-1185">Reference proteome</keyword>